<evidence type="ECO:0000256" key="4">
    <source>
        <dbReference type="ARBA" id="ARBA00022771"/>
    </source>
</evidence>
<feature type="compositionally biased region" description="Low complexity" evidence="8">
    <location>
        <begin position="171"/>
        <end position="187"/>
    </location>
</feature>
<name>A0A9W7YE15_9FUNG</name>
<evidence type="ECO:0000256" key="8">
    <source>
        <dbReference type="SAM" id="MobiDB-lite"/>
    </source>
</evidence>
<accession>A0A9W7YE15</accession>
<evidence type="ECO:0000256" key="5">
    <source>
        <dbReference type="ARBA" id="ARBA00022833"/>
    </source>
</evidence>
<comment type="subcellular location">
    <subcellularLocation>
        <location evidence="1">Nucleus</location>
    </subcellularLocation>
</comment>
<keyword evidence="5" id="KW-0862">Zinc</keyword>
<dbReference type="FunFam" id="3.30.160.60:FF:000125">
    <property type="entry name" value="Putative zinc finger protein 143"/>
    <property type="match status" value="1"/>
</dbReference>
<evidence type="ECO:0000256" key="7">
    <source>
        <dbReference type="PROSITE-ProRule" id="PRU00042"/>
    </source>
</evidence>
<keyword evidence="11" id="KW-1185">Reference proteome</keyword>
<dbReference type="PROSITE" id="PS00028">
    <property type="entry name" value="ZINC_FINGER_C2H2_1"/>
    <property type="match status" value="2"/>
</dbReference>
<sequence length="735" mass="75249">LALGYSSQPRDHVGPVLLGTHAFGILNGQTHLDGMHAYNAPMGCSPTLAVPSTPISAGTPFPAPHLGMMAPPCSAPGSTLTASEAAAAVAAAAMAVAVASSTTGASPLSLSVLPANPLVSRPAPHLPTTSSAPADMIEFPHDALRTPGDGGHTNCYNAQALAAAPSAATHACASTSPAPSGSAGPRATARRNRQHNGTTEHRYRRKSVLDASDVLGGNNGPAGSNCAGSSPAHGAPRSVSSSTVLESGRMGYQYEHVFSINERPGPSPGHDGAATAAARQHRLPQHHQYQHYPVHSASSSPLAAVSPALPLATAPLNKTAASLPLAAGDACSGLKPMAVALAGTQQYQAEAALAGCRPAGPPPPLRVGTDGGGVIGLAANLRFGMLAADTPPLTAQCSEDEDDRGGSSMRKPSQNFDFGVHIDGGHHHHHGFMSYLNVSGAAPPAGPAVVSIGDLAAHSSLYPMNAFYSVDAKPIDGVVNMVSINPADISSLGGQQLLMDIKPFGAAAAVAAVAPTPKKRGRKSGGTELSGGSAKRHKSSAFVLYAQSCEPGCSASMANDGSERSLACDSGCSEIKCPHPECDKSFTRKYNLKSHERTHTDERPYQCDICDQRFSRNHDLKRHKKIHTGARPFMCQFCDRGFARADALSRHTSKGPTCKRTAAAARSRAAAEAVSSVGPSMSAPSAAPGLMSVSGGPFASYMPAMHQAQNAQSHPQVSGPGPGLGPLDPMGLHMQ</sequence>
<dbReference type="InterPro" id="IPR013087">
    <property type="entry name" value="Znf_C2H2_type"/>
</dbReference>
<evidence type="ECO:0000256" key="6">
    <source>
        <dbReference type="ARBA" id="ARBA00023242"/>
    </source>
</evidence>
<dbReference type="Proteomes" id="UP001143981">
    <property type="component" value="Unassembled WGS sequence"/>
</dbReference>
<evidence type="ECO:0000256" key="2">
    <source>
        <dbReference type="ARBA" id="ARBA00022723"/>
    </source>
</evidence>
<feature type="domain" description="C2H2-type" evidence="9">
    <location>
        <begin position="633"/>
        <end position="661"/>
    </location>
</feature>
<dbReference type="PROSITE" id="PS50157">
    <property type="entry name" value="ZINC_FINGER_C2H2_2"/>
    <property type="match status" value="3"/>
</dbReference>
<dbReference type="GO" id="GO:0010468">
    <property type="term" value="P:regulation of gene expression"/>
    <property type="evidence" value="ECO:0007669"/>
    <property type="project" value="TreeGrafter"/>
</dbReference>
<feature type="region of interest" description="Disordered" evidence="8">
    <location>
        <begin position="708"/>
        <end position="735"/>
    </location>
</feature>
<dbReference type="PANTHER" id="PTHR16515:SF49">
    <property type="entry name" value="GASTRULA ZINC FINGER PROTEIN XLCGF49.1-LIKE-RELATED"/>
    <property type="match status" value="1"/>
</dbReference>
<keyword evidence="2" id="KW-0479">Metal-binding</keyword>
<dbReference type="EMBL" id="JANBOI010000364">
    <property type="protein sequence ID" value="KAJ1731130.1"/>
    <property type="molecule type" value="Genomic_DNA"/>
</dbReference>
<feature type="region of interest" description="Disordered" evidence="8">
    <location>
        <begin position="171"/>
        <end position="244"/>
    </location>
</feature>
<proteinExistence type="predicted"/>
<gene>
    <name evidence="10" type="ORF">LPJ61_002685</name>
</gene>
<feature type="domain" description="C2H2-type" evidence="9">
    <location>
        <begin position="575"/>
        <end position="604"/>
    </location>
</feature>
<evidence type="ECO:0000313" key="11">
    <source>
        <dbReference type="Proteomes" id="UP001143981"/>
    </source>
</evidence>
<dbReference type="SUPFAM" id="SSF57667">
    <property type="entry name" value="beta-beta-alpha zinc fingers"/>
    <property type="match status" value="2"/>
</dbReference>
<dbReference type="SMART" id="SM00355">
    <property type="entry name" value="ZnF_C2H2"/>
    <property type="match status" value="3"/>
</dbReference>
<comment type="caution">
    <text evidence="10">The sequence shown here is derived from an EMBL/GenBank/DDBJ whole genome shotgun (WGS) entry which is preliminary data.</text>
</comment>
<dbReference type="InterPro" id="IPR036236">
    <property type="entry name" value="Znf_C2H2_sf"/>
</dbReference>
<reference evidence="10" key="1">
    <citation type="submission" date="2022-07" db="EMBL/GenBank/DDBJ databases">
        <title>Phylogenomic reconstructions and comparative analyses of Kickxellomycotina fungi.</title>
        <authorList>
            <person name="Reynolds N.K."/>
            <person name="Stajich J.E."/>
            <person name="Barry K."/>
            <person name="Grigoriev I.V."/>
            <person name="Crous P."/>
            <person name="Smith M.E."/>
        </authorList>
    </citation>
    <scope>NUCLEOTIDE SEQUENCE</scope>
    <source>
        <strain evidence="10">BCRC 34381</strain>
    </source>
</reference>
<evidence type="ECO:0000256" key="1">
    <source>
        <dbReference type="ARBA" id="ARBA00004123"/>
    </source>
</evidence>
<keyword evidence="4 7" id="KW-0863">Zinc-finger</keyword>
<protein>
    <recommendedName>
        <fullName evidence="9">C2H2-type domain-containing protein</fullName>
    </recommendedName>
</protein>
<dbReference type="GO" id="GO:0005634">
    <property type="term" value="C:nucleus"/>
    <property type="evidence" value="ECO:0007669"/>
    <property type="project" value="UniProtKB-SubCell"/>
</dbReference>
<dbReference type="FunFam" id="3.30.160.60:FF:002343">
    <property type="entry name" value="Zinc finger protein 33A"/>
    <property type="match status" value="1"/>
</dbReference>
<feature type="region of interest" description="Disordered" evidence="8">
    <location>
        <begin position="513"/>
        <end position="534"/>
    </location>
</feature>
<dbReference type="PANTHER" id="PTHR16515">
    <property type="entry name" value="PR DOMAIN ZINC FINGER PROTEIN"/>
    <property type="match status" value="1"/>
</dbReference>
<feature type="non-terminal residue" evidence="10">
    <location>
        <position position="1"/>
    </location>
</feature>
<evidence type="ECO:0000259" key="9">
    <source>
        <dbReference type="PROSITE" id="PS50157"/>
    </source>
</evidence>
<dbReference type="OrthoDB" id="8922241at2759"/>
<dbReference type="Pfam" id="PF00096">
    <property type="entry name" value="zf-C2H2"/>
    <property type="match status" value="2"/>
</dbReference>
<keyword evidence="3" id="KW-0677">Repeat</keyword>
<dbReference type="InterPro" id="IPR050331">
    <property type="entry name" value="Zinc_finger"/>
</dbReference>
<feature type="compositionally biased region" description="Low complexity" evidence="8">
    <location>
        <begin position="725"/>
        <end position="735"/>
    </location>
</feature>
<dbReference type="GO" id="GO:0008270">
    <property type="term" value="F:zinc ion binding"/>
    <property type="evidence" value="ECO:0007669"/>
    <property type="project" value="UniProtKB-KW"/>
</dbReference>
<keyword evidence="6" id="KW-0539">Nucleus</keyword>
<dbReference type="Gene3D" id="3.30.160.60">
    <property type="entry name" value="Classic Zinc Finger"/>
    <property type="match status" value="3"/>
</dbReference>
<evidence type="ECO:0000313" key="10">
    <source>
        <dbReference type="EMBL" id="KAJ1731130.1"/>
    </source>
</evidence>
<feature type="region of interest" description="Disordered" evidence="8">
    <location>
        <begin position="393"/>
        <end position="414"/>
    </location>
</feature>
<organism evidence="10 11">
    <name type="scientific">Coemansia biformis</name>
    <dbReference type="NCBI Taxonomy" id="1286918"/>
    <lineage>
        <taxon>Eukaryota</taxon>
        <taxon>Fungi</taxon>
        <taxon>Fungi incertae sedis</taxon>
        <taxon>Zoopagomycota</taxon>
        <taxon>Kickxellomycotina</taxon>
        <taxon>Kickxellomycetes</taxon>
        <taxon>Kickxellales</taxon>
        <taxon>Kickxellaceae</taxon>
        <taxon>Coemansia</taxon>
    </lineage>
</organism>
<dbReference type="AlphaFoldDB" id="A0A9W7YE15"/>
<feature type="domain" description="C2H2-type" evidence="9">
    <location>
        <begin position="605"/>
        <end position="632"/>
    </location>
</feature>
<evidence type="ECO:0000256" key="3">
    <source>
        <dbReference type="ARBA" id="ARBA00022737"/>
    </source>
</evidence>